<proteinExistence type="predicted"/>
<dbReference type="AlphaFoldDB" id="A0A7S4EEW9"/>
<organism evidence="1">
    <name type="scientific">Pseudo-nitzschia australis</name>
    <dbReference type="NCBI Taxonomy" id="44445"/>
    <lineage>
        <taxon>Eukaryota</taxon>
        <taxon>Sar</taxon>
        <taxon>Stramenopiles</taxon>
        <taxon>Ochrophyta</taxon>
        <taxon>Bacillariophyta</taxon>
        <taxon>Bacillariophyceae</taxon>
        <taxon>Bacillariophycidae</taxon>
        <taxon>Bacillariales</taxon>
        <taxon>Bacillariaceae</taxon>
        <taxon>Pseudo-nitzschia</taxon>
    </lineage>
</organism>
<dbReference type="EMBL" id="HBIX01000785">
    <property type="protein sequence ID" value="CAE0707890.1"/>
    <property type="molecule type" value="Transcribed_RNA"/>
</dbReference>
<sequence length="216" mass="24298">MSASVRNQAYRTKANTKQKLPDVIEITNEINKTNNLTRQKSGGSSNTRDEISPSKLMVFWMSVVARWRKFTSYLYDSSVEFFGAFVADVFSHPRLQDMFMDLIVKAVNAFLDQEDIGTKMDVTARRVIYDREKAREASRALGKEVVPMVSGFVGGMASSLTPAALKWKKGTKEETESETVDAFNVSGLSLTEIDDESFEGEKYKFGCGLRNTKKKK</sequence>
<evidence type="ECO:0000313" key="1">
    <source>
        <dbReference type="EMBL" id="CAE0707890.1"/>
    </source>
</evidence>
<accession>A0A7S4EEW9</accession>
<reference evidence="1" key="1">
    <citation type="submission" date="2021-01" db="EMBL/GenBank/DDBJ databases">
        <authorList>
            <person name="Corre E."/>
            <person name="Pelletier E."/>
            <person name="Niang G."/>
            <person name="Scheremetjew M."/>
            <person name="Finn R."/>
            <person name="Kale V."/>
            <person name="Holt S."/>
            <person name="Cochrane G."/>
            <person name="Meng A."/>
            <person name="Brown T."/>
            <person name="Cohen L."/>
        </authorList>
    </citation>
    <scope>NUCLEOTIDE SEQUENCE</scope>
    <source>
        <strain evidence="1">10249 10 AB</strain>
    </source>
</reference>
<gene>
    <name evidence="1" type="ORF">PAUS00366_LOCUS610</name>
</gene>
<name>A0A7S4EEW9_9STRA</name>
<protein>
    <submittedName>
        <fullName evidence="1">Uncharacterized protein</fullName>
    </submittedName>
</protein>